<dbReference type="Proteomes" id="UP000184225">
    <property type="component" value="Unassembled WGS sequence"/>
</dbReference>
<protein>
    <submittedName>
        <fullName evidence="1">Protein involved in gliding motility GldB</fullName>
    </submittedName>
</protein>
<evidence type="ECO:0000313" key="1">
    <source>
        <dbReference type="EMBL" id="SHJ12252.1"/>
    </source>
</evidence>
<dbReference type="NCBIfam" id="TIGR03514">
    <property type="entry name" value="GldB_lipo"/>
    <property type="match status" value="1"/>
</dbReference>
<organism evidence="1 2">
    <name type="scientific">Mesonia phycicola</name>
    <dbReference type="NCBI Taxonomy" id="579105"/>
    <lineage>
        <taxon>Bacteria</taxon>
        <taxon>Pseudomonadati</taxon>
        <taxon>Bacteroidota</taxon>
        <taxon>Flavobacteriia</taxon>
        <taxon>Flavobacteriales</taxon>
        <taxon>Flavobacteriaceae</taxon>
        <taxon>Mesonia</taxon>
    </lineage>
</organism>
<proteinExistence type="predicted"/>
<sequence length="321" mass="37790">MVKNIFFLFLGLAFLASCNQEDKVEQEISKIPVSIEIERFDKVFAQASPSDIPQLKKEYPLLFPKQYADSIWVNMLQDTIQQELNREVLKAFPEVKQKQEIEGLFQHVKYYFPQVSIPRVITITSEVDYHNKAVVTDSVVLISLDTYLGKEHKFYIGMQEYLKKNFIPTQIVPDIATKYAELFTPQLQERDFLSSMVYYGKLLYVKDKLIPNFSDAAKMGYTDQEMEWAVTNEEQIWRYFIEHELLYDTNSELQRRFINLAPFSKFRLELDSESPPQLGQFIGWQIVRQYADKHSDVSLTELLQLDAEEIFKQSNYKPRKP</sequence>
<dbReference type="Pfam" id="PF25594">
    <property type="entry name" value="GldB_lipo"/>
    <property type="match status" value="1"/>
</dbReference>
<keyword evidence="2" id="KW-1185">Reference proteome</keyword>
<dbReference type="STRING" id="579105.SAMN04488096_108166"/>
<dbReference type="PROSITE" id="PS51257">
    <property type="entry name" value="PROKAR_LIPOPROTEIN"/>
    <property type="match status" value="1"/>
</dbReference>
<accession>A0A1M6GQT0</accession>
<dbReference type="AlphaFoldDB" id="A0A1M6GQT0"/>
<reference evidence="1 2" key="1">
    <citation type="submission" date="2016-11" db="EMBL/GenBank/DDBJ databases">
        <authorList>
            <person name="Jaros S."/>
            <person name="Januszkiewicz K."/>
            <person name="Wedrychowicz H."/>
        </authorList>
    </citation>
    <scope>NUCLEOTIDE SEQUENCE [LARGE SCALE GENOMIC DNA]</scope>
    <source>
        <strain evidence="1 2">DSM 21425</strain>
    </source>
</reference>
<evidence type="ECO:0000313" key="2">
    <source>
        <dbReference type="Proteomes" id="UP000184225"/>
    </source>
</evidence>
<dbReference type="OrthoDB" id="976022at2"/>
<name>A0A1M6GQT0_9FLAO</name>
<dbReference type="EMBL" id="FQYY01000008">
    <property type="protein sequence ID" value="SHJ12252.1"/>
    <property type="molecule type" value="Genomic_DNA"/>
</dbReference>
<gene>
    <name evidence="1" type="ORF">SAMN04488096_108166</name>
</gene>
<dbReference type="InterPro" id="IPR019853">
    <property type="entry name" value="GldB-like"/>
</dbReference>
<dbReference type="RefSeq" id="WP_073152746.1">
    <property type="nucleotide sequence ID" value="NZ_FQYY01000008.1"/>
</dbReference>